<gene>
    <name evidence="2" type="ORF">KVP70_09180</name>
    <name evidence="3" type="ORF">L1274_003379</name>
</gene>
<evidence type="ECO:0000313" key="5">
    <source>
        <dbReference type="Proteomes" id="UP001162889"/>
    </source>
</evidence>
<keyword evidence="5" id="KW-1185">Reference proteome</keyword>
<dbReference type="EMBL" id="JAHTGR010000004">
    <property type="protein sequence ID" value="MBV6321105.1"/>
    <property type="molecule type" value="Genomic_DNA"/>
</dbReference>
<sequence length="276" mass="29479">MKLYKSLIALALAGLSAVSLNAQAHKPWLLPSSTIVEGKEAWLTVDAAISEGLFDIDHQPLKLDGIVITGPDGGKLAMENVNNGKLRNTFDLKLPKPGTYKIALVTQGVSGSYKNKEGEMKRFRGSEETLAKDVPADASDVKLTRMHSRLETFVSTGAPDLAVFKPTGVGLELVPVTHPNDMRAGEKATWRFLLDGKPAANQGFSLIPGGVRYRGTLGELRKNADANGEATFELPAAGVYLVSSAWPAAAPQAPGQPPQMPPRRVSYAATVEILPQ</sequence>
<evidence type="ECO:0000313" key="3">
    <source>
        <dbReference type="EMBL" id="MCP2009650.1"/>
    </source>
</evidence>
<protein>
    <submittedName>
        <fullName evidence="2">DUF4198 domain-containing protein</fullName>
    </submittedName>
    <submittedName>
        <fullName evidence="3">GH25 family protein</fullName>
    </submittedName>
</protein>
<dbReference type="AlphaFoldDB" id="A0AA41H6A5"/>
<dbReference type="EMBL" id="JALJZU010000006">
    <property type="protein sequence ID" value="MCP2009650.1"/>
    <property type="molecule type" value="Genomic_DNA"/>
</dbReference>
<keyword evidence="1" id="KW-0732">Signal</keyword>
<evidence type="ECO:0000313" key="4">
    <source>
        <dbReference type="Proteomes" id="UP001155901"/>
    </source>
</evidence>
<accession>A0AA41H6A5</accession>
<dbReference type="Proteomes" id="UP001155901">
    <property type="component" value="Unassembled WGS sequence"/>
</dbReference>
<reference evidence="2" key="1">
    <citation type="submission" date="2021-07" db="EMBL/GenBank/DDBJ databases">
        <title>Characterization of violacein-producing bacteria and related species.</title>
        <authorList>
            <person name="Wilson H.S."/>
            <person name="De Leon M.E."/>
        </authorList>
    </citation>
    <scope>NUCLEOTIDE SEQUENCE</scope>
    <source>
        <strain evidence="2">HSC-15S17</strain>
    </source>
</reference>
<organism evidence="2 4">
    <name type="scientific">Duganella violaceipulchra</name>
    <dbReference type="NCBI Taxonomy" id="2849652"/>
    <lineage>
        <taxon>Bacteria</taxon>
        <taxon>Pseudomonadati</taxon>
        <taxon>Pseudomonadota</taxon>
        <taxon>Betaproteobacteria</taxon>
        <taxon>Burkholderiales</taxon>
        <taxon>Oxalobacteraceae</taxon>
        <taxon>Telluria group</taxon>
        <taxon>Duganella</taxon>
    </lineage>
</organism>
<proteinExistence type="predicted"/>
<evidence type="ECO:0000313" key="2">
    <source>
        <dbReference type="EMBL" id="MBV6321105.1"/>
    </source>
</evidence>
<dbReference type="RefSeq" id="WP_217941872.1">
    <property type="nucleotide sequence ID" value="NZ_JAHTGR010000004.1"/>
</dbReference>
<dbReference type="InterPro" id="IPR019613">
    <property type="entry name" value="DUF4198"/>
</dbReference>
<reference evidence="3" key="2">
    <citation type="submission" date="2022-03" db="EMBL/GenBank/DDBJ databases">
        <title>Genome Encyclopedia of Bacteria and Archaea VI: Functional Genomics of Type Strains.</title>
        <authorList>
            <person name="Whitman W."/>
        </authorList>
    </citation>
    <scope>NUCLEOTIDE SEQUENCE</scope>
    <source>
        <strain evidence="3">HSC-15S17</strain>
    </source>
</reference>
<dbReference type="Pfam" id="PF10670">
    <property type="entry name" value="DUF4198"/>
    <property type="match status" value="1"/>
</dbReference>
<feature type="signal peptide" evidence="1">
    <location>
        <begin position="1"/>
        <end position="24"/>
    </location>
</feature>
<dbReference type="Proteomes" id="UP001162889">
    <property type="component" value="Unassembled WGS sequence"/>
</dbReference>
<evidence type="ECO:0000256" key="1">
    <source>
        <dbReference type="SAM" id="SignalP"/>
    </source>
</evidence>
<comment type="caution">
    <text evidence="2">The sequence shown here is derived from an EMBL/GenBank/DDBJ whole genome shotgun (WGS) entry which is preliminary data.</text>
</comment>
<name>A0AA41H6A5_9BURK</name>
<feature type="chain" id="PRO_5041420774" evidence="1">
    <location>
        <begin position="25"/>
        <end position="276"/>
    </location>
</feature>